<reference evidence="1" key="1">
    <citation type="journal article" date="2021" name="Proc. Natl. Acad. Sci. U.S.A.">
        <title>A Catalog of Tens of Thousands of Viruses from Human Metagenomes Reveals Hidden Associations with Chronic Diseases.</title>
        <authorList>
            <person name="Tisza M.J."/>
            <person name="Buck C.B."/>
        </authorList>
    </citation>
    <scope>NUCLEOTIDE SEQUENCE</scope>
    <source>
        <strain evidence="1">CtSXZ3</strain>
    </source>
</reference>
<accession>A0A8S5VF23</accession>
<protein>
    <submittedName>
        <fullName evidence="1">Uncharacterized protein</fullName>
    </submittedName>
</protein>
<dbReference type="EMBL" id="BK016252">
    <property type="protein sequence ID" value="DAG05203.1"/>
    <property type="molecule type" value="Genomic_DNA"/>
</dbReference>
<evidence type="ECO:0000313" key="1">
    <source>
        <dbReference type="EMBL" id="DAG05203.1"/>
    </source>
</evidence>
<name>A0A8S5VF23_9CAUD</name>
<sequence length="241" mass="27104">MSTTSRTRGLRTTLLAGAISLLVRGGSTSYPIASSTRASALMAEIDLPEGNSYRSKTKQPEPRVGMVARGRISESPIRRFRESIFETSGRQLVEFVIFDVLVPQVKEGLSSIVDRVLYGEGRGHRVSPYRKAQSYVNYSRTSTDGSVRDPKRNLDTRKRVNHDFRDITFDDRSEAELILERLGDCIEEYDVATVGDFYAAAGITADYTDQNWGWTSLRDACVRRTRAGYILDLPRPERVDP</sequence>
<proteinExistence type="predicted"/>
<organism evidence="1">
    <name type="scientific">Siphoviridae sp. ctSXZ3</name>
    <dbReference type="NCBI Taxonomy" id="2825510"/>
    <lineage>
        <taxon>Viruses</taxon>
        <taxon>Duplodnaviria</taxon>
        <taxon>Heunggongvirae</taxon>
        <taxon>Uroviricota</taxon>
        <taxon>Caudoviricetes</taxon>
    </lineage>
</organism>